<protein>
    <recommendedName>
        <fullName evidence="3">Xylulose kinase-1</fullName>
    </recommendedName>
</protein>
<feature type="compositionally biased region" description="Pro residues" evidence="1">
    <location>
        <begin position="250"/>
        <end position="260"/>
    </location>
</feature>
<evidence type="ECO:0008006" key="3">
    <source>
        <dbReference type="Google" id="ProtNLM"/>
    </source>
</evidence>
<gene>
    <name evidence="2" type="ORF">Tci_022663</name>
</gene>
<comment type="caution">
    <text evidence="2">The sequence shown here is derived from an EMBL/GenBank/DDBJ whole genome shotgun (WGS) entry which is preliminary data.</text>
</comment>
<sequence length="667" mass="75536">MVAYLNKSDASKGFDQIIDFLNGSYNKYALTINPHIYVSCIKQFWNTFVIKQSNDVTRLQVLVDKKNVVITEATIRDALRLDDAEGVDCLPNEEIFAELARMGYEKPSIKFTSYKAFFSSQWKFLIHTILQSLSAKRTSWNEFSSTMASAVICLSTCQNFNFSKYIFESLVRNVDNNSKFYMYPRFIQLLIQNQLEEQVQDDIDDATAQGADTAVEGDDVHEPSISSPTPPTPPPQQSQDLPSTSQVQHTPPPSPLPQLQPLPQAQPQATDFPISLLHEALDAYALMVDKEDEKKTKEAVGAGDDQVKGRQAKIYKIDIDHASKVLSMQEDKPEVQEVVDVVTTSKMITKVVTAASTTIATAELQVPVAIITAALVRVAAASTRRRKRVVIRDPEEESTAIIHADTKSKDKGNGIMVEEPKPMKKKQQVEMDEEYARKLHEELNKDIDWDVAIDHVKQKAKEDPYVQRYQLKKAAKRRKLNEEVEDLKQHFEIVPEEDDDVYTKATPLARKVPVVDYEIINFNNKPHYKIIRADGTHQLRYPLSRFTLDQMLNVVRLRVEEQNEMALELLSGAKQKLMLLDSAAGGRLILLLISMDSLSPQVVSAAKLPILNPNEFDLWKMRIEQYFLMTGYSLWEVILNGDSHIPTRVIEGVFQPVAPTTAEQRLT</sequence>
<evidence type="ECO:0000313" key="2">
    <source>
        <dbReference type="EMBL" id="GEU50685.1"/>
    </source>
</evidence>
<dbReference type="AlphaFoldDB" id="A0A6L2KRN9"/>
<feature type="compositionally biased region" description="Low complexity" evidence="1">
    <location>
        <begin position="237"/>
        <end position="246"/>
    </location>
</feature>
<dbReference type="EMBL" id="BKCJ010002751">
    <property type="protein sequence ID" value="GEU50685.1"/>
    <property type="molecule type" value="Genomic_DNA"/>
</dbReference>
<evidence type="ECO:0000256" key="1">
    <source>
        <dbReference type="SAM" id="MobiDB-lite"/>
    </source>
</evidence>
<name>A0A6L2KRN9_TANCI</name>
<feature type="region of interest" description="Disordered" evidence="1">
    <location>
        <begin position="215"/>
        <end position="266"/>
    </location>
</feature>
<reference evidence="2" key="1">
    <citation type="journal article" date="2019" name="Sci. Rep.">
        <title>Draft genome of Tanacetum cinerariifolium, the natural source of mosquito coil.</title>
        <authorList>
            <person name="Yamashiro T."/>
            <person name="Shiraishi A."/>
            <person name="Satake H."/>
            <person name="Nakayama K."/>
        </authorList>
    </citation>
    <scope>NUCLEOTIDE SEQUENCE</scope>
</reference>
<accession>A0A6L2KRN9</accession>
<proteinExistence type="predicted"/>
<organism evidence="2">
    <name type="scientific">Tanacetum cinerariifolium</name>
    <name type="common">Dalmatian daisy</name>
    <name type="synonym">Chrysanthemum cinerariifolium</name>
    <dbReference type="NCBI Taxonomy" id="118510"/>
    <lineage>
        <taxon>Eukaryota</taxon>
        <taxon>Viridiplantae</taxon>
        <taxon>Streptophyta</taxon>
        <taxon>Embryophyta</taxon>
        <taxon>Tracheophyta</taxon>
        <taxon>Spermatophyta</taxon>
        <taxon>Magnoliopsida</taxon>
        <taxon>eudicotyledons</taxon>
        <taxon>Gunneridae</taxon>
        <taxon>Pentapetalae</taxon>
        <taxon>asterids</taxon>
        <taxon>campanulids</taxon>
        <taxon>Asterales</taxon>
        <taxon>Asteraceae</taxon>
        <taxon>Asteroideae</taxon>
        <taxon>Anthemideae</taxon>
        <taxon>Anthemidinae</taxon>
        <taxon>Tanacetum</taxon>
    </lineage>
</organism>